<protein>
    <submittedName>
        <fullName evidence="8">LuxR C-terminal-related transcriptional regulator</fullName>
    </submittedName>
</protein>
<keyword evidence="4" id="KW-0804">Transcription</keyword>
<evidence type="ECO:0000313" key="9">
    <source>
        <dbReference type="Proteomes" id="UP001595443"/>
    </source>
</evidence>
<dbReference type="InterPro" id="IPR036388">
    <property type="entry name" value="WH-like_DNA-bd_sf"/>
</dbReference>
<sequence length="222" mass="23908">MTDRIYNILLLEDLRAVAKRLSGILERWPGGRLLPVCTTVAEALAAIESQPVDILIADLQLPDGLGIEAIRALKAKRPEAHAIVMSVLNGGPVVLDAIRAGATGYVVKDDESIGVLSAVEMVLEGKSPMSATIARLIVESMQGAANDQAAQDPEEAEISLTPRERDVLTMISRGFSYREVAEMLGISAQTVPVHARNIYRKLETTSKTEAVFVAHSRGLIDL</sequence>
<evidence type="ECO:0000256" key="2">
    <source>
        <dbReference type="ARBA" id="ARBA00023015"/>
    </source>
</evidence>
<keyword evidence="9" id="KW-1185">Reference proteome</keyword>
<dbReference type="SMART" id="SM00448">
    <property type="entry name" value="REC"/>
    <property type="match status" value="1"/>
</dbReference>
<dbReference type="InterPro" id="IPR001789">
    <property type="entry name" value="Sig_transdc_resp-reg_receiver"/>
</dbReference>
<organism evidence="8 9">
    <name type="scientific">Acidimangrovimonas pyrenivorans</name>
    <dbReference type="NCBI Taxonomy" id="2030798"/>
    <lineage>
        <taxon>Bacteria</taxon>
        <taxon>Pseudomonadati</taxon>
        <taxon>Pseudomonadota</taxon>
        <taxon>Alphaproteobacteria</taxon>
        <taxon>Rhodobacterales</taxon>
        <taxon>Paracoccaceae</taxon>
        <taxon>Acidimangrovimonas</taxon>
    </lineage>
</organism>
<dbReference type="InterPro" id="IPR058245">
    <property type="entry name" value="NreC/VraR/RcsB-like_REC"/>
</dbReference>
<dbReference type="Gene3D" id="3.40.50.2300">
    <property type="match status" value="1"/>
</dbReference>
<keyword evidence="2" id="KW-0805">Transcription regulation</keyword>
<feature type="domain" description="Response regulatory" evidence="7">
    <location>
        <begin position="7"/>
        <end position="123"/>
    </location>
</feature>
<feature type="domain" description="HTH luxR-type" evidence="6">
    <location>
        <begin position="153"/>
        <end position="218"/>
    </location>
</feature>
<dbReference type="RefSeq" id="WP_377833028.1">
    <property type="nucleotide sequence ID" value="NZ_JBHRSK010000005.1"/>
</dbReference>
<gene>
    <name evidence="8" type="ORF">ACFOES_09500</name>
</gene>
<proteinExistence type="predicted"/>
<dbReference type="EMBL" id="JBHRSK010000005">
    <property type="protein sequence ID" value="MFC2968329.1"/>
    <property type="molecule type" value="Genomic_DNA"/>
</dbReference>
<dbReference type="PROSITE" id="PS50043">
    <property type="entry name" value="HTH_LUXR_2"/>
    <property type="match status" value="1"/>
</dbReference>
<evidence type="ECO:0000256" key="5">
    <source>
        <dbReference type="PROSITE-ProRule" id="PRU00169"/>
    </source>
</evidence>
<evidence type="ECO:0000259" key="7">
    <source>
        <dbReference type="PROSITE" id="PS50110"/>
    </source>
</evidence>
<feature type="modified residue" description="4-aspartylphosphate" evidence="5">
    <location>
        <position position="58"/>
    </location>
</feature>
<dbReference type="InterPro" id="IPR039420">
    <property type="entry name" value="WalR-like"/>
</dbReference>
<dbReference type="InterPro" id="IPR011006">
    <property type="entry name" value="CheY-like_superfamily"/>
</dbReference>
<dbReference type="InterPro" id="IPR000792">
    <property type="entry name" value="Tscrpt_reg_LuxR_C"/>
</dbReference>
<accession>A0ABV7AG36</accession>
<keyword evidence="3" id="KW-0238">DNA-binding</keyword>
<dbReference type="PROSITE" id="PS00622">
    <property type="entry name" value="HTH_LUXR_1"/>
    <property type="match status" value="1"/>
</dbReference>
<evidence type="ECO:0000259" key="6">
    <source>
        <dbReference type="PROSITE" id="PS50043"/>
    </source>
</evidence>
<dbReference type="SUPFAM" id="SSF52172">
    <property type="entry name" value="CheY-like"/>
    <property type="match status" value="1"/>
</dbReference>
<dbReference type="PRINTS" id="PR00038">
    <property type="entry name" value="HTHLUXR"/>
</dbReference>
<reference evidence="9" key="1">
    <citation type="journal article" date="2019" name="Int. J. Syst. Evol. Microbiol.">
        <title>The Global Catalogue of Microorganisms (GCM) 10K type strain sequencing project: providing services to taxonomists for standard genome sequencing and annotation.</title>
        <authorList>
            <consortium name="The Broad Institute Genomics Platform"/>
            <consortium name="The Broad Institute Genome Sequencing Center for Infectious Disease"/>
            <person name="Wu L."/>
            <person name="Ma J."/>
        </authorList>
    </citation>
    <scope>NUCLEOTIDE SEQUENCE [LARGE SCALE GENOMIC DNA]</scope>
    <source>
        <strain evidence="9">KCTC 62192</strain>
    </source>
</reference>
<dbReference type="CDD" id="cd17535">
    <property type="entry name" value="REC_NarL-like"/>
    <property type="match status" value="1"/>
</dbReference>
<keyword evidence="1 5" id="KW-0597">Phosphoprotein</keyword>
<name>A0ABV7AG36_9RHOB</name>
<dbReference type="CDD" id="cd06170">
    <property type="entry name" value="LuxR_C_like"/>
    <property type="match status" value="1"/>
</dbReference>
<dbReference type="PROSITE" id="PS50110">
    <property type="entry name" value="RESPONSE_REGULATORY"/>
    <property type="match status" value="1"/>
</dbReference>
<dbReference type="Gene3D" id="1.10.10.10">
    <property type="entry name" value="Winged helix-like DNA-binding domain superfamily/Winged helix DNA-binding domain"/>
    <property type="match status" value="1"/>
</dbReference>
<dbReference type="Pfam" id="PF00196">
    <property type="entry name" value="GerE"/>
    <property type="match status" value="1"/>
</dbReference>
<comment type="caution">
    <text evidence="8">The sequence shown here is derived from an EMBL/GenBank/DDBJ whole genome shotgun (WGS) entry which is preliminary data.</text>
</comment>
<evidence type="ECO:0000313" key="8">
    <source>
        <dbReference type="EMBL" id="MFC2968329.1"/>
    </source>
</evidence>
<dbReference type="SMART" id="SM00421">
    <property type="entry name" value="HTH_LUXR"/>
    <property type="match status" value="1"/>
</dbReference>
<dbReference type="PANTHER" id="PTHR43214">
    <property type="entry name" value="TWO-COMPONENT RESPONSE REGULATOR"/>
    <property type="match status" value="1"/>
</dbReference>
<dbReference type="Pfam" id="PF00072">
    <property type="entry name" value="Response_reg"/>
    <property type="match status" value="1"/>
</dbReference>
<dbReference type="PANTHER" id="PTHR43214:SF41">
    <property type="entry name" value="NITRATE_NITRITE RESPONSE REGULATOR PROTEIN NARP"/>
    <property type="match status" value="1"/>
</dbReference>
<evidence type="ECO:0000256" key="1">
    <source>
        <dbReference type="ARBA" id="ARBA00022553"/>
    </source>
</evidence>
<dbReference type="Proteomes" id="UP001595443">
    <property type="component" value="Unassembled WGS sequence"/>
</dbReference>
<evidence type="ECO:0000256" key="3">
    <source>
        <dbReference type="ARBA" id="ARBA00023125"/>
    </source>
</evidence>
<evidence type="ECO:0000256" key="4">
    <source>
        <dbReference type="ARBA" id="ARBA00023163"/>
    </source>
</evidence>